<keyword evidence="5" id="KW-1185">Reference proteome</keyword>
<keyword evidence="2" id="KW-0346">Stress response</keyword>
<keyword evidence="1" id="KW-0235">DNA replication</keyword>
<reference evidence="4 5" key="1">
    <citation type="submission" date="2023-07" db="EMBL/GenBank/DDBJ databases">
        <title>Genomic Encyclopedia of Type Strains, Phase IV (KMG-IV): sequencing the most valuable type-strain genomes for metagenomic binning, comparative biology and taxonomic classification.</title>
        <authorList>
            <person name="Goeker M."/>
        </authorList>
    </citation>
    <scope>NUCLEOTIDE SEQUENCE [LARGE SCALE GENOMIC DNA]</scope>
    <source>
        <strain evidence="4 5">DSM 29005</strain>
    </source>
</reference>
<gene>
    <name evidence="4" type="ORF">J2S19_002009</name>
</gene>
<feature type="transmembrane region" description="Helical" evidence="3">
    <location>
        <begin position="82"/>
        <end position="105"/>
    </location>
</feature>
<evidence type="ECO:0008006" key="6">
    <source>
        <dbReference type="Google" id="ProtNLM"/>
    </source>
</evidence>
<dbReference type="InterPro" id="IPR036869">
    <property type="entry name" value="J_dom_sf"/>
</dbReference>
<evidence type="ECO:0000256" key="2">
    <source>
        <dbReference type="ARBA" id="ARBA00023016"/>
    </source>
</evidence>
<keyword evidence="3" id="KW-0812">Transmembrane</keyword>
<proteinExistence type="predicted"/>
<organism evidence="4 5">
    <name type="scientific">Metabacillus malikii</name>
    <dbReference type="NCBI Taxonomy" id="1504265"/>
    <lineage>
        <taxon>Bacteria</taxon>
        <taxon>Bacillati</taxon>
        <taxon>Bacillota</taxon>
        <taxon>Bacilli</taxon>
        <taxon>Bacillales</taxon>
        <taxon>Bacillaceae</taxon>
        <taxon>Metabacillus</taxon>
    </lineage>
</organism>
<comment type="caution">
    <text evidence="4">The sequence shown here is derived from an EMBL/GenBank/DDBJ whole genome shotgun (WGS) entry which is preliminary data.</text>
</comment>
<accession>A0ABT9ZET3</accession>
<sequence>MNIKEAYTILDVSEEATDEEIEKQYMIWVRKDRAYKDVQPDEKPFDIDEITSAYNTIKTYRLYGSETPPKVEMTTRKKLNHFLYYHKLHIVGVIALLAILSSIIYTSIENYQEKKALESLPPENIRVLLLGEYFNASNDPAPVSDNLLSLMPEWERVTVNLNYSPLTINNSMDVASQQKSVVTLVDDKSDLFIMDVGNFERLVTTNIFQPLDEVDPSITEAVESDKLLYTSTEDIKAEKLYGIVIDDKSYFKGFDMNQDAQLVAAIKVGAENDKNAMKMIKKLIEKTD</sequence>
<evidence type="ECO:0000313" key="4">
    <source>
        <dbReference type="EMBL" id="MDQ0230753.1"/>
    </source>
</evidence>
<evidence type="ECO:0000256" key="3">
    <source>
        <dbReference type="SAM" id="Phobius"/>
    </source>
</evidence>
<evidence type="ECO:0000256" key="1">
    <source>
        <dbReference type="ARBA" id="ARBA00022705"/>
    </source>
</evidence>
<name>A0ABT9ZET3_9BACI</name>
<dbReference type="EMBL" id="JAUSUD010000007">
    <property type="protein sequence ID" value="MDQ0230753.1"/>
    <property type="molecule type" value="Genomic_DNA"/>
</dbReference>
<dbReference type="SUPFAM" id="SSF46565">
    <property type="entry name" value="Chaperone J-domain"/>
    <property type="match status" value="1"/>
</dbReference>
<keyword evidence="3" id="KW-1133">Transmembrane helix</keyword>
<dbReference type="RefSeq" id="WP_307340614.1">
    <property type="nucleotide sequence ID" value="NZ_JAUSUD010000007.1"/>
</dbReference>
<evidence type="ECO:0000313" key="5">
    <source>
        <dbReference type="Proteomes" id="UP001234495"/>
    </source>
</evidence>
<dbReference type="Proteomes" id="UP001234495">
    <property type="component" value="Unassembled WGS sequence"/>
</dbReference>
<protein>
    <recommendedName>
        <fullName evidence="6">J domain-containing protein</fullName>
    </recommendedName>
</protein>
<keyword evidence="3" id="KW-0472">Membrane</keyword>